<feature type="chain" id="PRO_5044011538" description="Transthyretin-like family protein" evidence="5">
    <location>
        <begin position="21"/>
        <end position="154"/>
    </location>
</feature>
<comment type="caution">
    <text evidence="6">The sequence shown here is derived from an EMBL/GenBank/DDBJ whole genome shotgun (WGS) entry which is preliminary data.</text>
</comment>
<keyword evidence="3" id="KW-0964">Secreted</keyword>
<evidence type="ECO:0000313" key="7">
    <source>
        <dbReference type="Proteomes" id="UP001432027"/>
    </source>
</evidence>
<evidence type="ECO:0000256" key="4">
    <source>
        <dbReference type="ARBA" id="ARBA00022729"/>
    </source>
</evidence>
<reference evidence="6" key="1">
    <citation type="submission" date="2023-10" db="EMBL/GenBank/DDBJ databases">
        <title>Genome assembly of Pristionchus species.</title>
        <authorList>
            <person name="Yoshida K."/>
            <person name="Sommer R.J."/>
        </authorList>
    </citation>
    <scope>NUCLEOTIDE SEQUENCE</scope>
    <source>
        <strain evidence="6">RS0144</strain>
    </source>
</reference>
<comment type="subcellular location">
    <subcellularLocation>
        <location evidence="1">Secreted</location>
    </subcellularLocation>
</comment>
<accession>A0AAV5TF56</accession>
<dbReference type="EMBL" id="BTSX01000004">
    <property type="protein sequence ID" value="GMS93377.1"/>
    <property type="molecule type" value="Genomic_DNA"/>
</dbReference>
<proteinExistence type="inferred from homology"/>
<name>A0AAV5TF56_9BILA</name>
<dbReference type="GO" id="GO:0009986">
    <property type="term" value="C:cell surface"/>
    <property type="evidence" value="ECO:0007669"/>
    <property type="project" value="InterPro"/>
</dbReference>
<dbReference type="AlphaFoldDB" id="A0AAV5TF56"/>
<keyword evidence="4 5" id="KW-0732">Signal</keyword>
<feature type="signal peptide" evidence="5">
    <location>
        <begin position="1"/>
        <end position="20"/>
    </location>
</feature>
<gene>
    <name evidence="6" type="ORF">PENTCL1PPCAC_15552</name>
</gene>
<dbReference type="InterPro" id="IPR001534">
    <property type="entry name" value="Transthyretin-like"/>
</dbReference>
<sequence length="154" mass="17229">MMIPTIFFVLLCVFLTSASTQSVGVQGQLMCGETPLTDVEVELWEMTVIPEPDFLIATVKTDSQGYFRVSGSGSTLFILKPALRIYHRCNNDGFLGIPNLCQREVTYEIPSSYVTDGSNVNSWYQLGTVNLQAKQPNEQSHCVDNPIRDIFGRR</sequence>
<feature type="non-terminal residue" evidence="6">
    <location>
        <position position="154"/>
    </location>
</feature>
<evidence type="ECO:0000256" key="5">
    <source>
        <dbReference type="SAM" id="SignalP"/>
    </source>
</evidence>
<dbReference type="Pfam" id="PF01060">
    <property type="entry name" value="TTR-52"/>
    <property type="match status" value="1"/>
</dbReference>
<keyword evidence="7" id="KW-1185">Reference proteome</keyword>
<dbReference type="Gene3D" id="2.60.40.3330">
    <property type="match status" value="1"/>
</dbReference>
<evidence type="ECO:0008006" key="8">
    <source>
        <dbReference type="Google" id="ProtNLM"/>
    </source>
</evidence>
<evidence type="ECO:0000256" key="1">
    <source>
        <dbReference type="ARBA" id="ARBA00004613"/>
    </source>
</evidence>
<protein>
    <recommendedName>
        <fullName evidence="8">Transthyretin-like family protein</fullName>
    </recommendedName>
</protein>
<dbReference type="Proteomes" id="UP001432027">
    <property type="component" value="Unassembled WGS sequence"/>
</dbReference>
<evidence type="ECO:0000313" key="6">
    <source>
        <dbReference type="EMBL" id="GMS93377.1"/>
    </source>
</evidence>
<organism evidence="6 7">
    <name type="scientific">Pristionchus entomophagus</name>
    <dbReference type="NCBI Taxonomy" id="358040"/>
    <lineage>
        <taxon>Eukaryota</taxon>
        <taxon>Metazoa</taxon>
        <taxon>Ecdysozoa</taxon>
        <taxon>Nematoda</taxon>
        <taxon>Chromadorea</taxon>
        <taxon>Rhabditida</taxon>
        <taxon>Rhabditina</taxon>
        <taxon>Diplogasteromorpha</taxon>
        <taxon>Diplogasteroidea</taxon>
        <taxon>Neodiplogasteridae</taxon>
        <taxon>Pristionchus</taxon>
    </lineage>
</organism>
<dbReference type="PANTHER" id="PTHR21700:SF3">
    <property type="entry name" value="TRANSTHYRETIN-LIKE PROTEIN 5"/>
    <property type="match status" value="1"/>
</dbReference>
<dbReference type="PANTHER" id="PTHR21700">
    <property type="entry name" value="TRANSTHYRETIN-LIKE FAMILY PROTEIN-RELATED"/>
    <property type="match status" value="1"/>
</dbReference>
<dbReference type="GO" id="GO:0005576">
    <property type="term" value="C:extracellular region"/>
    <property type="evidence" value="ECO:0007669"/>
    <property type="project" value="UniProtKB-SubCell"/>
</dbReference>
<dbReference type="InterPro" id="IPR038479">
    <property type="entry name" value="Transthyretin-like_sf"/>
</dbReference>
<evidence type="ECO:0000256" key="2">
    <source>
        <dbReference type="ARBA" id="ARBA00010112"/>
    </source>
</evidence>
<evidence type="ECO:0000256" key="3">
    <source>
        <dbReference type="ARBA" id="ARBA00022525"/>
    </source>
</evidence>
<comment type="similarity">
    <text evidence="2">Belongs to the nematode transthyretin-like family.</text>
</comment>